<dbReference type="EMBL" id="KN848072">
    <property type="protein sequence ID" value="KIX98271.1"/>
    <property type="molecule type" value="Genomic_DNA"/>
</dbReference>
<evidence type="ECO:0000313" key="2">
    <source>
        <dbReference type="EMBL" id="KIX98271.1"/>
    </source>
</evidence>
<dbReference type="Proteomes" id="UP000053411">
    <property type="component" value="Unassembled WGS sequence"/>
</dbReference>
<dbReference type="GeneID" id="27712097"/>
<keyword evidence="3" id="KW-1185">Reference proteome</keyword>
<name>A0A0D2IMK8_9EURO</name>
<feature type="region of interest" description="Disordered" evidence="1">
    <location>
        <begin position="1"/>
        <end position="51"/>
    </location>
</feature>
<feature type="region of interest" description="Disordered" evidence="1">
    <location>
        <begin position="663"/>
        <end position="735"/>
    </location>
</feature>
<evidence type="ECO:0000313" key="3">
    <source>
        <dbReference type="Proteomes" id="UP000053411"/>
    </source>
</evidence>
<reference evidence="2 3" key="1">
    <citation type="submission" date="2015-01" db="EMBL/GenBank/DDBJ databases">
        <title>The Genome Sequence of Fonsecaea multimorphosa CBS 102226.</title>
        <authorList>
            <consortium name="The Broad Institute Genomics Platform"/>
            <person name="Cuomo C."/>
            <person name="de Hoog S."/>
            <person name="Gorbushina A."/>
            <person name="Stielow B."/>
            <person name="Teixiera M."/>
            <person name="Abouelleil A."/>
            <person name="Chapman S.B."/>
            <person name="Priest M."/>
            <person name="Young S.K."/>
            <person name="Wortman J."/>
            <person name="Nusbaum C."/>
            <person name="Birren B."/>
        </authorList>
    </citation>
    <scope>NUCLEOTIDE SEQUENCE [LARGE SCALE GENOMIC DNA]</scope>
    <source>
        <strain evidence="2 3">CBS 102226</strain>
    </source>
</reference>
<gene>
    <name evidence="2" type="ORF">Z520_06351</name>
</gene>
<dbReference type="OrthoDB" id="5430750at2759"/>
<sequence>MGDSTNTQAYKVGYHASEYKDSGLPYDKSPTRPSDPNQHENEAGKSRQVDAVSSALSNPDLQIYERFIAPARQFVNEWDLDLERGRERLGDGLNVPATPGHHPVDGAVERYHIMDSWGERGTGDGHQFYFNSAKHKTAAGNPIADGTVEWVHLGFRSPTLGVIQSVVDKYACSGLEDGIDRLTDGLLRRMFSNQEKTFVAGYYLQPGVIRYDGKLPLQDVPDKPCTFVNFPYLCLEDPIKLDELPEEPDPVKRKFPVRSLLQSRYRLQLTHEKDLKQSVSALTNRQVNACIQPAVAHLGSSTTTTEKCTKIVHAHQLWCLSLSGDTVVTCAPIHGETLHGQVILVNEINQEDPTVHIVLDYKGRLKRYRYQRNHCDSWFRLLNKHRQILLSKGLFGDKGVQNEQFDLFFQDEKTKETELTWSNWLEILQTHNSSNLEITIRKTSISNTPGISLAGATASGQTSQTLQIPKPIQQGVADPQIPAVKKEMNKSSEMRRLNQLERTAINAGQEQTSQAHVKGGGSDIVLDSPSKPSPEEFANSLGSDKRHIIPFFQWRLRKNTQKGTESTRVGRSRIVLNRIQPSLFETYRELFYDGDLILNELNLESLTQLSKLEGRTLEQFAADTEDGSPRGAQIETLIKATSAVLPLFLPNIIDQNVQREPLSPLTQDGGLKPADIQSPSAGNSNPTGNPSDQGGGPATNDPSAGKNQEPSHRPGTANTETNTKTDDKDVPPGMETHPTLKLFRAVIGGVILFLKGTPIPEEDFNKITRSLRTIHRVALFLHLGVRSLSGMQEYDSDPEFGGSAILQRIIVKAFIHIIYMYFGLWQSLWARKENEAAPERQLFSWALGHADDCAKKLHEAANDLIAEAGEFEKEPPHGPMVTPEAVIIMLLDRLSQNVHGVGSFDLEDIYERVIEKLAADVEYNATRSLLFEINKTSEELDIVRDVLKQQERVLLLYRKSLDPGTFSKGKAGIEREKRFPYEERSVSAVLKTVRERISDFDELRNRITQLRTQNVQLVETQQDENNKAILVFTRSPYCFFPCRL</sequence>
<dbReference type="VEuPathDB" id="FungiDB:Z520_06351"/>
<dbReference type="AlphaFoldDB" id="A0A0D2IMK8"/>
<evidence type="ECO:0000256" key="1">
    <source>
        <dbReference type="SAM" id="MobiDB-lite"/>
    </source>
</evidence>
<protein>
    <submittedName>
        <fullName evidence="2">Uncharacterized protein</fullName>
    </submittedName>
</protein>
<organism evidence="2 3">
    <name type="scientific">Fonsecaea multimorphosa CBS 102226</name>
    <dbReference type="NCBI Taxonomy" id="1442371"/>
    <lineage>
        <taxon>Eukaryota</taxon>
        <taxon>Fungi</taxon>
        <taxon>Dikarya</taxon>
        <taxon>Ascomycota</taxon>
        <taxon>Pezizomycotina</taxon>
        <taxon>Eurotiomycetes</taxon>
        <taxon>Chaetothyriomycetidae</taxon>
        <taxon>Chaetothyriales</taxon>
        <taxon>Herpotrichiellaceae</taxon>
        <taxon>Fonsecaea</taxon>
    </lineage>
</organism>
<dbReference type="STRING" id="1442371.A0A0D2IMK8"/>
<accession>A0A0D2IMK8</accession>
<feature type="compositionally biased region" description="Basic and acidic residues" evidence="1">
    <location>
        <begin position="37"/>
        <end position="48"/>
    </location>
</feature>
<feature type="compositionally biased region" description="Polar residues" evidence="1">
    <location>
        <begin position="677"/>
        <end position="692"/>
    </location>
</feature>
<proteinExistence type="predicted"/>
<dbReference type="RefSeq" id="XP_016632394.1">
    <property type="nucleotide sequence ID" value="XM_016776852.1"/>
</dbReference>